<evidence type="ECO:0000313" key="1">
    <source>
        <dbReference type="EMBL" id="EHL99726.1"/>
    </source>
</evidence>
<sequence>MASLAQGVLGSSVTISIQKGTKPIVDKAVQIQLTDPNGNLIKNVDYTNATAANGKTLGTANGSSWTLAAADVTAIQDQIVNALKGTGYGLNDDNKLTTDQQTALAQTVFGGQVKIQTVIPKAPEIGDNQVKLTFVDDKGTTIGSIKLTKADGESTVQDTIKTAANGNDPTAGGDISTKAYSALLRKANIKGYGIDGSKLSANSEAILGATYGKEIKLTVTTVQTQSLLTDAKFFDGSHDIGYMENANGKRDTDSNFAQALLKDANINGAVGDTIAYSDFNKAIFSTGLETIYYASKQEGVWPVFVPGTHLDANDLDGTGATIFNAKLNSQKIYVYKLTISATMGGTNVVTGTDVNGKTSLFDKDGNATIGATGTPITLKYSEVEGPHFYDLSKSENFSVTSLAELYAKSQS</sequence>
<dbReference type="EMBL" id="AGEY01000036">
    <property type="protein sequence ID" value="EHL99726.1"/>
    <property type="molecule type" value="Genomic_DNA"/>
</dbReference>
<evidence type="ECO:0000313" key="2">
    <source>
        <dbReference type="Proteomes" id="UP000004625"/>
    </source>
</evidence>
<dbReference type="eggNOG" id="ENOG5030B3I">
    <property type="taxonomic scope" value="Bacteria"/>
</dbReference>
<protein>
    <submittedName>
        <fullName evidence="1">Uncharacterized protein</fullName>
    </submittedName>
</protein>
<dbReference type="AlphaFoldDB" id="G9ZM99"/>
<dbReference type="HOGENOM" id="CLU_668669_0_0_9"/>
<accession>G9ZM99</accession>
<gene>
    <name evidence="1" type="ORF">HMPREF9103_00847</name>
</gene>
<name>G9ZM99_9LACO</name>
<dbReference type="RefSeq" id="WP_008211530.1">
    <property type="nucleotide sequence ID" value="NZ_JH414933.1"/>
</dbReference>
<comment type="caution">
    <text evidence="1">The sequence shown here is derived from an EMBL/GenBank/DDBJ whole genome shotgun (WGS) entry which is preliminary data.</text>
</comment>
<organism evidence="1 2">
    <name type="scientific">Lentilactobacillus parafarraginis F0439</name>
    <dbReference type="NCBI Taxonomy" id="797515"/>
    <lineage>
        <taxon>Bacteria</taxon>
        <taxon>Bacillati</taxon>
        <taxon>Bacillota</taxon>
        <taxon>Bacilli</taxon>
        <taxon>Lactobacillales</taxon>
        <taxon>Lactobacillaceae</taxon>
        <taxon>Lentilactobacillus</taxon>
    </lineage>
</organism>
<dbReference type="PATRIC" id="fig|797515.3.peg.786"/>
<keyword evidence="2" id="KW-1185">Reference proteome</keyword>
<dbReference type="Proteomes" id="UP000004625">
    <property type="component" value="Unassembled WGS sequence"/>
</dbReference>
<proteinExistence type="predicted"/>
<reference evidence="1 2" key="1">
    <citation type="submission" date="2011-09" db="EMBL/GenBank/DDBJ databases">
        <authorList>
            <person name="Weinstock G."/>
            <person name="Sodergren E."/>
            <person name="Clifton S."/>
            <person name="Fulton L."/>
            <person name="Fulton B."/>
            <person name="Courtney L."/>
            <person name="Fronick C."/>
            <person name="Harrison M."/>
            <person name="Strong C."/>
            <person name="Farmer C."/>
            <person name="Delahaunty K."/>
            <person name="Markovic C."/>
            <person name="Hall O."/>
            <person name="Minx P."/>
            <person name="Tomlinson C."/>
            <person name="Mitreva M."/>
            <person name="Hou S."/>
            <person name="Chen J."/>
            <person name="Wollam A."/>
            <person name="Pepin K.H."/>
            <person name="Johnson M."/>
            <person name="Bhonagiri V."/>
            <person name="Zhang X."/>
            <person name="Suruliraj S."/>
            <person name="Warren W."/>
            <person name="Chinwalla A."/>
            <person name="Mardis E.R."/>
            <person name="Wilson R.K."/>
        </authorList>
    </citation>
    <scope>NUCLEOTIDE SEQUENCE [LARGE SCALE GENOMIC DNA]</scope>
    <source>
        <strain evidence="1 2">F0439</strain>
    </source>
</reference>